<accession>A0A7Y0PKR2</accession>
<organism evidence="1 2">
    <name type="scientific">Niallia alba</name>
    <dbReference type="NCBI Taxonomy" id="2729105"/>
    <lineage>
        <taxon>Bacteria</taxon>
        <taxon>Bacillati</taxon>
        <taxon>Bacillota</taxon>
        <taxon>Bacilli</taxon>
        <taxon>Bacillales</taxon>
        <taxon>Bacillaceae</taxon>
        <taxon>Niallia</taxon>
    </lineage>
</organism>
<keyword evidence="2" id="KW-1185">Reference proteome</keyword>
<name>A0A7Y0PKR2_9BACI</name>
<gene>
    <name evidence="1" type="ORF">HHU08_03765</name>
</gene>
<comment type="caution">
    <text evidence="1">The sequence shown here is derived from an EMBL/GenBank/DDBJ whole genome shotgun (WGS) entry which is preliminary data.</text>
</comment>
<evidence type="ECO:0000313" key="2">
    <source>
        <dbReference type="Proteomes" id="UP000588491"/>
    </source>
</evidence>
<dbReference type="EMBL" id="JABBPK010000001">
    <property type="protein sequence ID" value="NMO76128.1"/>
    <property type="molecule type" value="Genomic_DNA"/>
</dbReference>
<dbReference type="Proteomes" id="UP000588491">
    <property type="component" value="Unassembled WGS sequence"/>
</dbReference>
<proteinExistence type="predicted"/>
<protein>
    <submittedName>
        <fullName evidence="1">Uncharacterized protein</fullName>
    </submittedName>
</protein>
<dbReference type="AlphaFoldDB" id="A0A7Y0PKR2"/>
<reference evidence="1 2" key="1">
    <citation type="submission" date="2020-04" db="EMBL/GenBank/DDBJ databases">
        <title>Bacillus sp. UniB3 isolated from commercial digestive syrup.</title>
        <authorList>
            <person name="Thorat V."/>
            <person name="Kirdat K."/>
            <person name="Tiwarekar B."/>
            <person name="Yadav A."/>
        </authorList>
    </citation>
    <scope>NUCLEOTIDE SEQUENCE [LARGE SCALE GENOMIC DNA]</scope>
    <source>
        <strain evidence="1 2">UniB3</strain>
    </source>
</reference>
<evidence type="ECO:0000313" key="1">
    <source>
        <dbReference type="EMBL" id="NMO76128.1"/>
    </source>
</evidence>
<sequence>MNKMEENCCHCFEYYLEKYKLAIHRSLLQTPYQYRDDLEQELYILLFNKTQNIDNIDFKQQAPSFWNQFKEF</sequence>